<dbReference type="EMBL" id="CP060790">
    <property type="protein sequence ID" value="QNP61429.1"/>
    <property type="molecule type" value="Genomic_DNA"/>
</dbReference>
<feature type="transmembrane region" description="Helical" evidence="11">
    <location>
        <begin position="26"/>
        <end position="48"/>
    </location>
</feature>
<dbReference type="PROSITE" id="PS51012">
    <property type="entry name" value="ABC_TM2"/>
    <property type="match status" value="1"/>
</dbReference>
<dbReference type="GO" id="GO:0140359">
    <property type="term" value="F:ABC-type transporter activity"/>
    <property type="evidence" value="ECO:0007669"/>
    <property type="project" value="InterPro"/>
</dbReference>
<evidence type="ECO:0000256" key="6">
    <source>
        <dbReference type="ARBA" id="ARBA00022692"/>
    </source>
</evidence>
<feature type="transmembrane region" description="Helical" evidence="11">
    <location>
        <begin position="142"/>
        <end position="165"/>
    </location>
</feature>
<dbReference type="KEGG" id="amon:H9L24_19320"/>
<dbReference type="InterPro" id="IPR013525">
    <property type="entry name" value="ABC2_TM"/>
</dbReference>
<evidence type="ECO:0000256" key="11">
    <source>
        <dbReference type="RuleBase" id="RU361157"/>
    </source>
</evidence>
<evidence type="ECO:0000256" key="10">
    <source>
        <dbReference type="ARBA" id="ARBA00023136"/>
    </source>
</evidence>
<evidence type="ECO:0000256" key="9">
    <source>
        <dbReference type="ARBA" id="ARBA00023047"/>
    </source>
</evidence>
<feature type="transmembrane region" description="Helical" evidence="11">
    <location>
        <begin position="171"/>
        <end position="189"/>
    </location>
</feature>
<evidence type="ECO:0000256" key="3">
    <source>
        <dbReference type="ARBA" id="ARBA00022448"/>
    </source>
</evidence>
<feature type="transmembrane region" description="Helical" evidence="11">
    <location>
        <begin position="60"/>
        <end position="82"/>
    </location>
</feature>
<feature type="domain" description="ABC transmembrane type-2" evidence="12">
    <location>
        <begin position="24"/>
        <end position="248"/>
    </location>
</feature>
<keyword evidence="10 11" id="KW-0472">Membrane</keyword>
<gene>
    <name evidence="13" type="ORF">H9L24_19320</name>
</gene>
<dbReference type="GO" id="GO:0015774">
    <property type="term" value="P:polysaccharide transport"/>
    <property type="evidence" value="ECO:0007669"/>
    <property type="project" value="UniProtKB-KW"/>
</dbReference>
<dbReference type="PANTHER" id="PTHR30413">
    <property type="entry name" value="INNER MEMBRANE TRANSPORT PERMEASE"/>
    <property type="match status" value="1"/>
</dbReference>
<comment type="similarity">
    <text evidence="2 11">Belongs to the ABC-2 integral membrane protein family.</text>
</comment>
<keyword evidence="3 11" id="KW-0813">Transport</keyword>
<feature type="transmembrane region" description="Helical" evidence="11">
    <location>
        <begin position="201"/>
        <end position="221"/>
    </location>
</feature>
<dbReference type="PRINTS" id="PR00164">
    <property type="entry name" value="ABC2TRNSPORT"/>
</dbReference>
<feature type="transmembrane region" description="Helical" evidence="11">
    <location>
        <begin position="102"/>
        <end position="130"/>
    </location>
</feature>
<evidence type="ECO:0000313" key="14">
    <source>
        <dbReference type="Proteomes" id="UP000516057"/>
    </source>
</evidence>
<feature type="transmembrane region" description="Helical" evidence="11">
    <location>
        <begin position="227"/>
        <end position="245"/>
    </location>
</feature>
<sequence>MKHLGLIVELVRREFAGRYQGSLGGMLWALIHPLFLLSIYTLVFGVVLKTRWEGGGGTFGYALYLFAGLIIFNAFSECLLKAPAMIVGNQNFVKKVVFPLEVLPLVSAIVALLHATIGIAVWLVCCIVLFGVPKATMLLFPLVFLAMLPLLLGVGWIFSALGVMLRDTGQVVAIISHVLLFVTPIFYSVDNIPEPLQSALALNPLTYLVGWIRGMLLVGAVPGVLEVTIYMVLSLAFAYGALCFFRRLRPLFADLI</sequence>
<accession>A0A7H0HLL3</accession>
<dbReference type="InterPro" id="IPR000412">
    <property type="entry name" value="ABC_2_transport"/>
</dbReference>
<keyword evidence="7" id="KW-0972">Capsule biogenesis/degradation</keyword>
<keyword evidence="9" id="KW-0625">Polysaccharide transport</keyword>
<keyword evidence="8 11" id="KW-1133">Transmembrane helix</keyword>
<dbReference type="Proteomes" id="UP000516057">
    <property type="component" value="Chromosome"/>
</dbReference>
<proteinExistence type="inferred from homology"/>
<evidence type="ECO:0000259" key="12">
    <source>
        <dbReference type="PROSITE" id="PS51012"/>
    </source>
</evidence>
<organism evidence="13 14">
    <name type="scientific">Paenacidovorax monticola</name>
    <dbReference type="NCBI Taxonomy" id="1926868"/>
    <lineage>
        <taxon>Bacteria</taxon>
        <taxon>Pseudomonadati</taxon>
        <taxon>Pseudomonadota</taxon>
        <taxon>Betaproteobacteria</taxon>
        <taxon>Burkholderiales</taxon>
        <taxon>Comamonadaceae</taxon>
        <taxon>Paenacidovorax</taxon>
    </lineage>
</organism>
<evidence type="ECO:0000256" key="1">
    <source>
        <dbReference type="ARBA" id="ARBA00004651"/>
    </source>
</evidence>
<keyword evidence="14" id="KW-1185">Reference proteome</keyword>
<dbReference type="InterPro" id="IPR047817">
    <property type="entry name" value="ABC2_TM_bact-type"/>
</dbReference>
<reference evidence="13 14" key="1">
    <citation type="submission" date="2020-08" db="EMBL/GenBank/DDBJ databases">
        <title>Genome sequence of Acidovorax monticola KACC 19171T.</title>
        <authorList>
            <person name="Hyun D.-W."/>
            <person name="Bae J.-W."/>
        </authorList>
    </citation>
    <scope>NUCLEOTIDE SEQUENCE [LARGE SCALE GENOMIC DNA]</scope>
    <source>
        <strain evidence="13 14">KACC 19171</strain>
    </source>
</reference>
<keyword evidence="5" id="KW-0762">Sugar transport</keyword>
<keyword evidence="6 11" id="KW-0812">Transmembrane</keyword>
<name>A0A7H0HLL3_9BURK</name>
<comment type="subcellular location">
    <subcellularLocation>
        <location evidence="11">Cell inner membrane</location>
        <topology evidence="11">Multi-pass membrane protein</topology>
    </subcellularLocation>
    <subcellularLocation>
        <location evidence="1">Cell membrane</location>
        <topology evidence="1">Multi-pass membrane protein</topology>
    </subcellularLocation>
</comment>
<dbReference type="GO" id="GO:0015920">
    <property type="term" value="P:lipopolysaccharide transport"/>
    <property type="evidence" value="ECO:0007669"/>
    <property type="project" value="TreeGrafter"/>
</dbReference>
<evidence type="ECO:0000256" key="2">
    <source>
        <dbReference type="ARBA" id="ARBA00007783"/>
    </source>
</evidence>
<dbReference type="Pfam" id="PF01061">
    <property type="entry name" value="ABC2_membrane"/>
    <property type="match status" value="1"/>
</dbReference>
<keyword evidence="4 11" id="KW-1003">Cell membrane</keyword>
<evidence type="ECO:0000256" key="8">
    <source>
        <dbReference type="ARBA" id="ARBA00022989"/>
    </source>
</evidence>
<dbReference type="GO" id="GO:0043190">
    <property type="term" value="C:ATP-binding cassette (ABC) transporter complex"/>
    <property type="evidence" value="ECO:0007669"/>
    <property type="project" value="InterPro"/>
</dbReference>
<evidence type="ECO:0000256" key="5">
    <source>
        <dbReference type="ARBA" id="ARBA00022597"/>
    </source>
</evidence>
<evidence type="ECO:0000256" key="4">
    <source>
        <dbReference type="ARBA" id="ARBA00022475"/>
    </source>
</evidence>
<evidence type="ECO:0000313" key="13">
    <source>
        <dbReference type="EMBL" id="QNP61429.1"/>
    </source>
</evidence>
<dbReference type="PANTHER" id="PTHR30413:SF10">
    <property type="entry name" value="CAPSULE POLYSACCHARIDE EXPORT INNER-MEMBRANE PROTEIN CTRC"/>
    <property type="match status" value="1"/>
</dbReference>
<protein>
    <recommendedName>
        <fullName evidence="11">Transport permease protein</fullName>
    </recommendedName>
</protein>
<dbReference type="AlphaFoldDB" id="A0A7H0HLL3"/>
<evidence type="ECO:0000256" key="7">
    <source>
        <dbReference type="ARBA" id="ARBA00022903"/>
    </source>
</evidence>
<dbReference type="PIRSF" id="PIRSF006648">
    <property type="entry name" value="DrrB"/>
    <property type="match status" value="1"/>
</dbReference>